<dbReference type="Proteomes" id="UP000001058">
    <property type="component" value="Unassembled WGS sequence"/>
</dbReference>
<evidence type="ECO:0000256" key="2">
    <source>
        <dbReference type="SAM" id="Phobius"/>
    </source>
</evidence>
<gene>
    <name evidence="3" type="ORF">VOLCADRAFT_99173</name>
</gene>
<dbReference type="InParanoid" id="D8UH61"/>
<feature type="region of interest" description="Disordered" evidence="1">
    <location>
        <begin position="53"/>
        <end position="117"/>
    </location>
</feature>
<reference evidence="3 4" key="1">
    <citation type="journal article" date="2010" name="Science">
        <title>Genomic analysis of organismal complexity in the multicellular green alga Volvox carteri.</title>
        <authorList>
            <person name="Prochnik S.E."/>
            <person name="Umen J."/>
            <person name="Nedelcu A.M."/>
            <person name="Hallmann A."/>
            <person name="Miller S.M."/>
            <person name="Nishii I."/>
            <person name="Ferris P."/>
            <person name="Kuo A."/>
            <person name="Mitros T."/>
            <person name="Fritz-Laylin L.K."/>
            <person name="Hellsten U."/>
            <person name="Chapman J."/>
            <person name="Simakov O."/>
            <person name="Rensing S.A."/>
            <person name="Terry A."/>
            <person name="Pangilinan J."/>
            <person name="Kapitonov V."/>
            <person name="Jurka J."/>
            <person name="Salamov A."/>
            <person name="Shapiro H."/>
            <person name="Schmutz J."/>
            <person name="Grimwood J."/>
            <person name="Lindquist E."/>
            <person name="Lucas S."/>
            <person name="Grigoriev I.V."/>
            <person name="Schmitt R."/>
            <person name="Kirk D."/>
            <person name="Rokhsar D.S."/>
        </authorList>
    </citation>
    <scope>NUCLEOTIDE SEQUENCE [LARGE SCALE GENOMIC DNA]</scope>
    <source>
        <strain evidence="4">f. Nagariensis / Eve</strain>
    </source>
</reference>
<sequence length="117" mass="13298">MLGDGANSARLQGRSTSASGNLAYVLICSSTIFYFVLEQSAFLWAMTMTTNGHVTSEHQNNRPRKMGPTSSREWSRPRKMGPTSSREWSRPRKMGPTSSREWSRPRKMGPTSSREWR</sequence>
<keyword evidence="2" id="KW-0812">Transmembrane</keyword>
<proteinExistence type="predicted"/>
<keyword evidence="4" id="KW-1185">Reference proteome</keyword>
<feature type="transmembrane region" description="Helical" evidence="2">
    <location>
        <begin position="20"/>
        <end position="37"/>
    </location>
</feature>
<protein>
    <submittedName>
        <fullName evidence="3">Uncharacterized protein</fullName>
    </submittedName>
</protein>
<evidence type="ECO:0000256" key="1">
    <source>
        <dbReference type="SAM" id="MobiDB-lite"/>
    </source>
</evidence>
<dbReference type="GeneID" id="9623087"/>
<accession>D8UH61</accession>
<dbReference type="RefSeq" id="XP_002957990.1">
    <property type="nucleotide sequence ID" value="XM_002957944.1"/>
</dbReference>
<dbReference type="KEGG" id="vcn:VOLCADRAFT_99173"/>
<organism evidence="4">
    <name type="scientific">Volvox carteri f. nagariensis</name>
    <dbReference type="NCBI Taxonomy" id="3068"/>
    <lineage>
        <taxon>Eukaryota</taxon>
        <taxon>Viridiplantae</taxon>
        <taxon>Chlorophyta</taxon>
        <taxon>core chlorophytes</taxon>
        <taxon>Chlorophyceae</taxon>
        <taxon>CS clade</taxon>
        <taxon>Chlamydomonadales</taxon>
        <taxon>Volvocaceae</taxon>
        <taxon>Volvox</taxon>
    </lineage>
</organism>
<dbReference type="EMBL" id="GL378404">
    <property type="protein sequence ID" value="EFJ40923.1"/>
    <property type="molecule type" value="Genomic_DNA"/>
</dbReference>
<keyword evidence="2" id="KW-1133">Transmembrane helix</keyword>
<evidence type="ECO:0000313" key="3">
    <source>
        <dbReference type="EMBL" id="EFJ40923.1"/>
    </source>
</evidence>
<keyword evidence="2" id="KW-0472">Membrane</keyword>
<evidence type="ECO:0000313" key="4">
    <source>
        <dbReference type="Proteomes" id="UP000001058"/>
    </source>
</evidence>
<name>D8UH61_VOLCA</name>
<dbReference type="AlphaFoldDB" id="D8UH61"/>